<evidence type="ECO:0000259" key="2">
    <source>
        <dbReference type="Pfam" id="PF11796"/>
    </source>
</evidence>
<dbReference type="InterPro" id="IPR036078">
    <property type="entry name" value="Spo11/TopoVI_A_sf"/>
</dbReference>
<dbReference type="Proteomes" id="UP000295416">
    <property type="component" value="Unassembled WGS sequence"/>
</dbReference>
<reference evidence="3 4" key="1">
    <citation type="submission" date="2019-03" db="EMBL/GenBank/DDBJ databases">
        <title>Genomic Encyclopedia of Type Strains, Phase IV (KMG-IV): sequencing the most valuable type-strain genomes for metagenomic binning, comparative biology and taxonomic classification.</title>
        <authorList>
            <person name="Goeker M."/>
        </authorList>
    </citation>
    <scope>NUCLEOTIDE SEQUENCE [LARGE SCALE GENOMIC DNA]</scope>
    <source>
        <strain evidence="3 4">DSM 19377</strain>
    </source>
</reference>
<dbReference type="AlphaFoldDB" id="A0A4R2P7N1"/>
<dbReference type="Pfam" id="PF11796">
    <property type="entry name" value="DUF3323"/>
    <property type="match status" value="1"/>
</dbReference>
<dbReference type="Pfam" id="PF09664">
    <property type="entry name" value="DUF2399"/>
    <property type="match status" value="1"/>
</dbReference>
<feature type="domain" description="Conserved hypothetical protein CHP02679 N terminus" evidence="2">
    <location>
        <begin position="32"/>
        <end position="248"/>
    </location>
</feature>
<feature type="domain" description="DUF2399" evidence="1">
    <location>
        <begin position="269"/>
        <end position="423"/>
    </location>
</feature>
<evidence type="ECO:0000259" key="1">
    <source>
        <dbReference type="Pfam" id="PF09664"/>
    </source>
</evidence>
<keyword evidence="4" id="KW-1185">Reference proteome</keyword>
<dbReference type="NCBIfam" id="TIGR02679">
    <property type="entry name" value="TIGR02679 family protein"/>
    <property type="match status" value="1"/>
</dbReference>
<dbReference type="InterPro" id="IPR024465">
    <property type="entry name" value="DUF2399"/>
</dbReference>
<accession>A0A4R2P7N1</accession>
<organism evidence="3 4">
    <name type="scientific">Scopulibacillus darangshiensis</name>
    <dbReference type="NCBI Taxonomy" id="442528"/>
    <lineage>
        <taxon>Bacteria</taxon>
        <taxon>Bacillati</taxon>
        <taxon>Bacillota</taxon>
        <taxon>Bacilli</taxon>
        <taxon>Bacillales</taxon>
        <taxon>Sporolactobacillaceae</taxon>
        <taxon>Scopulibacillus</taxon>
    </lineage>
</organism>
<evidence type="ECO:0000313" key="4">
    <source>
        <dbReference type="Proteomes" id="UP000295416"/>
    </source>
</evidence>
<evidence type="ECO:0000313" key="3">
    <source>
        <dbReference type="EMBL" id="TCP29991.1"/>
    </source>
</evidence>
<name>A0A4R2P7N1_9BACL</name>
<dbReference type="SUPFAM" id="SSF56726">
    <property type="entry name" value="DNA topoisomerase IV, alpha subunit"/>
    <property type="match status" value="1"/>
</dbReference>
<gene>
    <name evidence="3" type="ORF">EV207_10785</name>
</gene>
<dbReference type="InterPro" id="IPR013495">
    <property type="entry name" value="CHP02679"/>
</dbReference>
<sequence length="428" mass="48571">MQEAVHYFRSEPGFSRLLALFKRKYQSLGRVGGTVTLSRFSEKELLAIADFFGRDAADLGANPIVSLKNFEQRLQKTRFEGLTLHNVLEAFFKEKVISNKERQAQKQDALKQFFITTADQNPVLRDWVSHVLDKSPDTRFVYTLAEQNRHLLKEMIGHVAKALDGLPANGKTERLPFFAQRITGDPHAFDVQTEQGKLLLHAIAVYKAIEEEEPVQMPAGSEGINDILQSVGILRDDLHNFVTCTGLLADTAEGIHPVWQEAARTQTVWHVPVRELTKTENIYPYHGRDVWIVENSGVCSTILDACPAAVMVCTHGQFKLATWLLLDRLVQNDVTLHYSGDFDPEGLGMAQRLVDRYPGHIHLWHMDLTSYMDAGPNKYIEKARLEKLNRITQPVLLQTAERMKLLKKASYQEALIKRLIGDMLPITF</sequence>
<dbReference type="InterPro" id="IPR024466">
    <property type="entry name" value="CHP02679_N"/>
</dbReference>
<dbReference type="GO" id="GO:0003677">
    <property type="term" value="F:DNA binding"/>
    <property type="evidence" value="ECO:0007669"/>
    <property type="project" value="InterPro"/>
</dbReference>
<proteinExistence type="predicted"/>
<comment type="caution">
    <text evidence="3">The sequence shown here is derived from an EMBL/GenBank/DDBJ whole genome shotgun (WGS) entry which is preliminary data.</text>
</comment>
<dbReference type="EMBL" id="SLXK01000007">
    <property type="protein sequence ID" value="TCP29991.1"/>
    <property type="molecule type" value="Genomic_DNA"/>
</dbReference>
<dbReference type="GO" id="GO:0005694">
    <property type="term" value="C:chromosome"/>
    <property type="evidence" value="ECO:0007669"/>
    <property type="project" value="InterPro"/>
</dbReference>
<protein>
    <submittedName>
        <fullName evidence="3">Uncharacterized protein (TIGR02679 family)</fullName>
    </submittedName>
</protein>